<proteinExistence type="inferred from homology"/>
<dbReference type="GO" id="GO:0051213">
    <property type="term" value="F:dioxygenase activity"/>
    <property type="evidence" value="ECO:0007669"/>
    <property type="project" value="UniProtKB-KW"/>
</dbReference>
<evidence type="ECO:0000256" key="3">
    <source>
        <dbReference type="ARBA" id="ARBA00022964"/>
    </source>
</evidence>
<comment type="similarity">
    <text evidence="1">Belongs to the bacterial ring-hydroxylating dioxygenase beta subunit family.</text>
</comment>
<keyword evidence="6" id="KW-1185">Reference proteome</keyword>
<organism evidence="5 6">
    <name type="scientific">Gammaproteobacteria bacterium LSUCC0057</name>
    <dbReference type="NCBI Taxonomy" id="2559237"/>
    <lineage>
        <taxon>Bacteria</taxon>
        <taxon>Pseudomonadati</taxon>
        <taxon>Pseudomonadota</taxon>
        <taxon>Gammaproteobacteria</taxon>
        <taxon>Cellvibrionales</taxon>
        <taxon>Porticoccaceae</taxon>
        <taxon>SAR92 clade</taxon>
    </lineage>
</organism>
<dbReference type="OrthoDB" id="7062869at2"/>
<accession>A0A4Y8UJQ9</accession>
<dbReference type="CDD" id="cd00667">
    <property type="entry name" value="ring_hydroxylating_dioxygenases_beta"/>
    <property type="match status" value="1"/>
</dbReference>
<dbReference type="GO" id="GO:0019380">
    <property type="term" value="P:3-phenylpropionate catabolic process"/>
    <property type="evidence" value="ECO:0007669"/>
    <property type="project" value="TreeGrafter"/>
</dbReference>
<dbReference type="PANTHER" id="PTHR41534">
    <property type="entry name" value="BLR3401 PROTEIN"/>
    <property type="match status" value="1"/>
</dbReference>
<keyword evidence="3 5" id="KW-0223">Dioxygenase</keyword>
<evidence type="ECO:0000256" key="1">
    <source>
        <dbReference type="ARBA" id="ARBA00009570"/>
    </source>
</evidence>
<dbReference type="InterPro" id="IPR000391">
    <property type="entry name" value="Rng_hydr_dOase-bsu"/>
</dbReference>
<comment type="caution">
    <text evidence="5">The sequence shown here is derived from an EMBL/GenBank/DDBJ whole genome shotgun (WGS) entry which is preliminary data.</text>
</comment>
<reference evidence="5 6" key="1">
    <citation type="submission" date="2019-03" db="EMBL/GenBank/DDBJ databases">
        <title>Draft genome of Gammaproteobacteria bacterium LSUCC0057, a member of the SAR92 clade.</title>
        <authorList>
            <person name="Lanclos V.C."/>
            <person name="Doiron C."/>
            <person name="Henson M.W."/>
            <person name="Thrash J.C."/>
        </authorList>
    </citation>
    <scope>NUCLEOTIDE SEQUENCE [LARGE SCALE GENOMIC DNA]</scope>
    <source>
        <strain evidence="5 6">LSUCC0057</strain>
    </source>
</reference>
<dbReference type="EMBL" id="SPIA01000001">
    <property type="protein sequence ID" value="TFH68592.1"/>
    <property type="molecule type" value="Genomic_DNA"/>
</dbReference>
<dbReference type="Gene3D" id="3.10.450.50">
    <property type="match status" value="1"/>
</dbReference>
<evidence type="ECO:0000256" key="4">
    <source>
        <dbReference type="ARBA" id="ARBA00023002"/>
    </source>
</evidence>
<sequence length="160" mass="18788">MSDSVDLRAIEHFLYDEANLLDNPDLDRWIELYSEDGSYWMPVIPNQPDPLNHVSIFYDDRVMMEVRRRNFVHPRAASKDHSVRASHIIGNVRCSGRNQQGDLVVTSNFQCVLYYRREQRLYAGTYLHHLIATDNSFKIRHKKVQLINCDAPHKSLTIYL</sequence>
<keyword evidence="2" id="KW-0058">Aromatic hydrocarbons catabolism</keyword>
<evidence type="ECO:0000256" key="2">
    <source>
        <dbReference type="ARBA" id="ARBA00022797"/>
    </source>
</evidence>
<dbReference type="Pfam" id="PF00866">
    <property type="entry name" value="Ring_hydroxyl_B"/>
    <property type="match status" value="1"/>
</dbReference>
<protein>
    <submittedName>
        <fullName evidence="5">Aromatic-ring-hydroxylating dioxygenase subunit beta</fullName>
    </submittedName>
</protein>
<dbReference type="PANTHER" id="PTHR41534:SF1">
    <property type="entry name" value="BLR3401 PROTEIN"/>
    <property type="match status" value="1"/>
</dbReference>
<evidence type="ECO:0000313" key="5">
    <source>
        <dbReference type="EMBL" id="TFH68592.1"/>
    </source>
</evidence>
<gene>
    <name evidence="5" type="ORF">E3W66_01115</name>
</gene>
<name>A0A4Y8UJQ9_9GAMM</name>
<dbReference type="Proteomes" id="UP000298133">
    <property type="component" value="Unassembled WGS sequence"/>
</dbReference>
<dbReference type="AlphaFoldDB" id="A0A4Y8UJQ9"/>
<evidence type="ECO:0000313" key="6">
    <source>
        <dbReference type="Proteomes" id="UP000298133"/>
    </source>
</evidence>
<dbReference type="SUPFAM" id="SSF54427">
    <property type="entry name" value="NTF2-like"/>
    <property type="match status" value="1"/>
</dbReference>
<keyword evidence="4" id="KW-0560">Oxidoreductase</keyword>
<dbReference type="InterPro" id="IPR032710">
    <property type="entry name" value="NTF2-like_dom_sf"/>
</dbReference>